<protein>
    <submittedName>
        <fullName evidence="1">Uncharacterized protein</fullName>
    </submittedName>
</protein>
<evidence type="ECO:0000313" key="1">
    <source>
        <dbReference type="EMBL" id="RNA10579.1"/>
    </source>
</evidence>
<accession>A0A3M7QH17</accession>
<dbReference type="Proteomes" id="UP000276133">
    <property type="component" value="Unassembled WGS sequence"/>
</dbReference>
<organism evidence="1 2">
    <name type="scientific">Brachionus plicatilis</name>
    <name type="common">Marine rotifer</name>
    <name type="synonym">Brachionus muelleri</name>
    <dbReference type="NCBI Taxonomy" id="10195"/>
    <lineage>
        <taxon>Eukaryota</taxon>
        <taxon>Metazoa</taxon>
        <taxon>Spiralia</taxon>
        <taxon>Gnathifera</taxon>
        <taxon>Rotifera</taxon>
        <taxon>Eurotatoria</taxon>
        <taxon>Monogononta</taxon>
        <taxon>Pseudotrocha</taxon>
        <taxon>Ploima</taxon>
        <taxon>Brachionidae</taxon>
        <taxon>Brachionus</taxon>
    </lineage>
</organism>
<reference evidence="1 2" key="1">
    <citation type="journal article" date="2018" name="Sci. Rep.">
        <title>Genomic signatures of local adaptation to the degree of environmental predictability in rotifers.</title>
        <authorList>
            <person name="Franch-Gras L."/>
            <person name="Hahn C."/>
            <person name="Garcia-Roger E.M."/>
            <person name="Carmona M.J."/>
            <person name="Serra M."/>
            <person name="Gomez A."/>
        </authorList>
    </citation>
    <scope>NUCLEOTIDE SEQUENCE [LARGE SCALE GENOMIC DNA]</scope>
    <source>
        <strain evidence="1">HYR1</strain>
    </source>
</reference>
<proteinExistence type="predicted"/>
<dbReference type="EMBL" id="REGN01006159">
    <property type="protein sequence ID" value="RNA10579.1"/>
    <property type="molecule type" value="Genomic_DNA"/>
</dbReference>
<sequence length="61" mass="7417">MFVLNLNPFKLILFEDCFVLKSTLELENLMVLYEKNKESIVKYHKKIKIWNEKIIEKNQKS</sequence>
<keyword evidence="2" id="KW-1185">Reference proteome</keyword>
<evidence type="ECO:0000313" key="2">
    <source>
        <dbReference type="Proteomes" id="UP000276133"/>
    </source>
</evidence>
<name>A0A3M7QH17_BRAPC</name>
<gene>
    <name evidence="1" type="ORF">BpHYR1_026493</name>
</gene>
<comment type="caution">
    <text evidence="1">The sequence shown here is derived from an EMBL/GenBank/DDBJ whole genome shotgun (WGS) entry which is preliminary data.</text>
</comment>
<dbReference type="AlphaFoldDB" id="A0A3M7QH17"/>